<protein>
    <submittedName>
        <fullName evidence="1">Uncharacterized protein</fullName>
    </submittedName>
</protein>
<dbReference type="AlphaFoldDB" id="A0A7W5AMN6"/>
<name>A0A7W5AMN6_9ACTN</name>
<dbReference type="Proteomes" id="UP000590749">
    <property type="component" value="Unassembled WGS sequence"/>
</dbReference>
<gene>
    <name evidence="1" type="ORF">FHR83_006799</name>
</gene>
<keyword evidence="2" id="KW-1185">Reference proteome</keyword>
<evidence type="ECO:0000313" key="2">
    <source>
        <dbReference type="Proteomes" id="UP000590749"/>
    </source>
</evidence>
<evidence type="ECO:0000313" key="1">
    <source>
        <dbReference type="EMBL" id="MBB3099093.1"/>
    </source>
</evidence>
<dbReference type="EMBL" id="JACHXF010000017">
    <property type="protein sequence ID" value="MBB3099093.1"/>
    <property type="molecule type" value="Genomic_DNA"/>
</dbReference>
<sequence length="81" mass="8984">MGYLPLRDTFDLEHAAADIDALVERMAVEYRAGIHEDQCACPGYPVTCKIGAGMEPENDFVIGWLLREGWISLDQIRSATA</sequence>
<reference evidence="1 2" key="1">
    <citation type="submission" date="2020-08" db="EMBL/GenBank/DDBJ databases">
        <title>Genomic Encyclopedia of Type Strains, Phase III (KMG-III): the genomes of soil and plant-associated and newly described type strains.</title>
        <authorList>
            <person name="Whitman W."/>
        </authorList>
    </citation>
    <scope>NUCLEOTIDE SEQUENCE [LARGE SCALE GENOMIC DNA]</scope>
    <source>
        <strain evidence="1 2">CECT 3287</strain>
    </source>
</reference>
<proteinExistence type="predicted"/>
<accession>A0A7W5AMN6</accession>
<organism evidence="1 2">
    <name type="scientific">Actinoplanes campanulatus</name>
    <dbReference type="NCBI Taxonomy" id="113559"/>
    <lineage>
        <taxon>Bacteria</taxon>
        <taxon>Bacillati</taxon>
        <taxon>Actinomycetota</taxon>
        <taxon>Actinomycetes</taxon>
        <taxon>Micromonosporales</taxon>
        <taxon>Micromonosporaceae</taxon>
        <taxon>Actinoplanes</taxon>
    </lineage>
</organism>
<comment type="caution">
    <text evidence="1">The sequence shown here is derived from an EMBL/GenBank/DDBJ whole genome shotgun (WGS) entry which is preliminary data.</text>
</comment>
<dbReference type="RefSeq" id="WP_183225168.1">
    <property type="nucleotide sequence ID" value="NZ_BMPW01000020.1"/>
</dbReference>